<dbReference type="EC" id="3.1.26.3" evidence="8"/>
<dbReference type="GO" id="GO:0004525">
    <property type="term" value="F:ribonuclease III activity"/>
    <property type="evidence" value="ECO:0007669"/>
    <property type="project" value="UniProtKB-EC"/>
</dbReference>
<dbReference type="PANTHER" id="PTHR11207:SF0">
    <property type="entry name" value="RIBONUCLEASE 3"/>
    <property type="match status" value="1"/>
</dbReference>
<evidence type="ECO:0000259" key="11">
    <source>
        <dbReference type="PROSITE" id="PS50142"/>
    </source>
</evidence>
<feature type="compositionally biased region" description="Basic and acidic residues" evidence="9">
    <location>
        <begin position="10"/>
        <end position="25"/>
    </location>
</feature>
<evidence type="ECO:0000313" key="12">
    <source>
        <dbReference type="EMBL" id="MFC5422418.1"/>
    </source>
</evidence>
<keyword evidence="8" id="KW-0699">rRNA-binding</keyword>
<dbReference type="PANTHER" id="PTHR11207">
    <property type="entry name" value="RIBONUCLEASE III"/>
    <property type="match status" value="1"/>
</dbReference>
<keyword evidence="13" id="KW-1185">Reference proteome</keyword>
<keyword evidence="8" id="KW-0479">Metal-binding</keyword>
<evidence type="ECO:0000256" key="5">
    <source>
        <dbReference type="ARBA" id="ARBA00022759"/>
    </source>
</evidence>
<keyword evidence="8" id="KW-0460">Magnesium</keyword>
<name>A0ABW0IZV4_9HYPH</name>
<comment type="caution">
    <text evidence="12">The sequence shown here is derived from an EMBL/GenBank/DDBJ whole genome shotgun (WGS) entry which is preliminary data.</text>
</comment>
<dbReference type="Proteomes" id="UP001596053">
    <property type="component" value="Unassembled WGS sequence"/>
</dbReference>
<keyword evidence="4 8" id="KW-0540">Nuclease</keyword>
<dbReference type="PROSITE" id="PS00517">
    <property type="entry name" value="RNASE_3_1"/>
    <property type="match status" value="1"/>
</dbReference>
<evidence type="ECO:0000256" key="7">
    <source>
        <dbReference type="ARBA" id="ARBA00022884"/>
    </source>
</evidence>
<dbReference type="InterPro" id="IPR000999">
    <property type="entry name" value="RNase_III_dom"/>
</dbReference>
<sequence>MALDGALEPHVLDDQVSKTTDSGRKLPELSRLEDRLGHRFRDRALLETALTHMSADPRRIASYQRLEFLGDRVLGLSVADMLFTTYPQAEEGDMSRRLADLVRRETCAAVASAWDVGPHLRLGEGEILSGARKNKAILADACEAIIGAVFIDGGYGAARKLVEAGFGERLLTPATPLRDAKTALQEWAQGQGHPTPTYSERGRSGPDHAPIFRIAVRIGSLAEAEAEGRSKRLAEQAAAEAFLRRQGLWNEGAEADHG</sequence>
<comment type="catalytic activity">
    <reaction evidence="1 8">
        <text>Endonucleolytic cleavage to 5'-phosphomonoester.</text>
        <dbReference type="EC" id="3.1.26.3"/>
    </reaction>
</comment>
<dbReference type="PROSITE" id="PS50142">
    <property type="entry name" value="RNASE_3_2"/>
    <property type="match status" value="1"/>
</dbReference>
<dbReference type="Pfam" id="PF00035">
    <property type="entry name" value="dsrm"/>
    <property type="match status" value="1"/>
</dbReference>
<organism evidence="12 13">
    <name type="scientific">Bosea eneae</name>
    <dbReference type="NCBI Taxonomy" id="151454"/>
    <lineage>
        <taxon>Bacteria</taxon>
        <taxon>Pseudomonadati</taxon>
        <taxon>Pseudomonadota</taxon>
        <taxon>Alphaproteobacteria</taxon>
        <taxon>Hyphomicrobiales</taxon>
        <taxon>Boseaceae</taxon>
        <taxon>Bosea</taxon>
    </lineage>
</organism>
<dbReference type="HAMAP" id="MF_00104">
    <property type="entry name" value="RNase_III"/>
    <property type="match status" value="1"/>
</dbReference>
<evidence type="ECO:0000259" key="10">
    <source>
        <dbReference type="PROSITE" id="PS50137"/>
    </source>
</evidence>
<feature type="binding site" evidence="8">
    <location>
        <position position="67"/>
    </location>
    <ligand>
        <name>Mg(2+)</name>
        <dbReference type="ChEBI" id="CHEBI:18420"/>
    </ligand>
</feature>
<feature type="domain" description="RNase III" evidence="11">
    <location>
        <begin position="29"/>
        <end position="154"/>
    </location>
</feature>
<comment type="function">
    <text evidence="8">Digests double-stranded RNA. Involved in the processing of primary rRNA transcript to yield the immediate precursors to the large and small rRNAs (23S and 16S). Processes some mRNAs, and tRNAs when they are encoded in the rRNA operon. Processes pre-crRNA and tracrRNA of type II CRISPR loci if present in the organism.</text>
</comment>
<dbReference type="CDD" id="cd00593">
    <property type="entry name" value="RIBOc"/>
    <property type="match status" value="1"/>
</dbReference>
<feature type="active site" evidence="8">
    <location>
        <position position="71"/>
    </location>
</feature>
<keyword evidence="6 8" id="KW-0378">Hydrolase</keyword>
<dbReference type="PROSITE" id="PS50137">
    <property type="entry name" value="DS_RBD"/>
    <property type="match status" value="1"/>
</dbReference>
<dbReference type="SMART" id="SM00535">
    <property type="entry name" value="RIBOc"/>
    <property type="match status" value="1"/>
</dbReference>
<comment type="subcellular location">
    <subcellularLocation>
        <location evidence="8">Cytoplasm</location>
    </subcellularLocation>
</comment>
<feature type="binding site" evidence="8">
    <location>
        <position position="143"/>
    </location>
    <ligand>
        <name>Mg(2+)</name>
        <dbReference type="ChEBI" id="CHEBI:18420"/>
    </ligand>
</feature>
<dbReference type="Gene3D" id="1.10.1520.10">
    <property type="entry name" value="Ribonuclease III domain"/>
    <property type="match status" value="1"/>
</dbReference>
<evidence type="ECO:0000256" key="3">
    <source>
        <dbReference type="ARBA" id="ARBA00022664"/>
    </source>
</evidence>
<evidence type="ECO:0000256" key="1">
    <source>
        <dbReference type="ARBA" id="ARBA00000109"/>
    </source>
</evidence>
<dbReference type="SUPFAM" id="SSF54768">
    <property type="entry name" value="dsRNA-binding domain-like"/>
    <property type="match status" value="1"/>
</dbReference>
<accession>A0ABW0IZV4</accession>
<feature type="domain" description="DRBM" evidence="10">
    <location>
        <begin position="179"/>
        <end position="248"/>
    </location>
</feature>
<feature type="active site" evidence="8">
    <location>
        <position position="143"/>
    </location>
</feature>
<dbReference type="EMBL" id="JBHSLW010000039">
    <property type="protein sequence ID" value="MFC5422418.1"/>
    <property type="molecule type" value="Genomic_DNA"/>
</dbReference>
<dbReference type="Pfam" id="PF14622">
    <property type="entry name" value="Ribonucleas_3_3"/>
    <property type="match status" value="1"/>
</dbReference>
<feature type="binding site" evidence="8">
    <location>
        <position position="140"/>
    </location>
    <ligand>
        <name>Mg(2+)</name>
        <dbReference type="ChEBI" id="CHEBI:18420"/>
    </ligand>
</feature>
<protein>
    <recommendedName>
        <fullName evidence="8">Ribonuclease 3</fullName>
        <ecNumber evidence="8">3.1.26.3</ecNumber>
    </recommendedName>
    <alternativeName>
        <fullName evidence="8">Ribonuclease III</fullName>
        <shortName evidence="8">RNase III</shortName>
    </alternativeName>
</protein>
<comment type="similarity">
    <text evidence="2">Belongs to the ribonuclease III family.</text>
</comment>
<evidence type="ECO:0000256" key="8">
    <source>
        <dbReference type="HAMAP-Rule" id="MF_00104"/>
    </source>
</evidence>
<dbReference type="InterPro" id="IPR011907">
    <property type="entry name" value="RNase_III"/>
</dbReference>
<feature type="region of interest" description="Disordered" evidence="9">
    <location>
        <begin position="1"/>
        <end position="25"/>
    </location>
</feature>
<dbReference type="InterPro" id="IPR014720">
    <property type="entry name" value="dsRBD_dom"/>
</dbReference>
<dbReference type="RefSeq" id="WP_377800689.1">
    <property type="nucleotide sequence ID" value="NZ_JBHSLW010000039.1"/>
</dbReference>
<keyword evidence="8" id="KW-0963">Cytoplasm</keyword>
<dbReference type="SUPFAM" id="SSF69065">
    <property type="entry name" value="RNase III domain-like"/>
    <property type="match status" value="1"/>
</dbReference>
<keyword evidence="7 8" id="KW-0694">RNA-binding</keyword>
<proteinExistence type="inferred from homology"/>
<evidence type="ECO:0000256" key="9">
    <source>
        <dbReference type="SAM" id="MobiDB-lite"/>
    </source>
</evidence>
<gene>
    <name evidence="8 12" type="primary">rnc</name>
    <name evidence="12" type="ORF">ACFPOB_22900</name>
</gene>
<dbReference type="Gene3D" id="3.30.160.20">
    <property type="match status" value="1"/>
</dbReference>
<dbReference type="NCBIfam" id="TIGR02191">
    <property type="entry name" value="RNaseIII"/>
    <property type="match status" value="1"/>
</dbReference>
<keyword evidence="5 8" id="KW-0255">Endonuclease</keyword>
<dbReference type="InterPro" id="IPR036389">
    <property type="entry name" value="RNase_III_sf"/>
</dbReference>
<keyword evidence="3 8" id="KW-0507">mRNA processing</keyword>
<keyword evidence="8" id="KW-0698">rRNA processing</keyword>
<comment type="subunit">
    <text evidence="8">Homodimer.</text>
</comment>
<keyword evidence="8" id="KW-0819">tRNA processing</keyword>
<evidence type="ECO:0000256" key="2">
    <source>
        <dbReference type="ARBA" id="ARBA00010183"/>
    </source>
</evidence>
<comment type="cofactor">
    <cofactor evidence="8">
        <name>Mg(2+)</name>
        <dbReference type="ChEBI" id="CHEBI:18420"/>
    </cofactor>
</comment>
<evidence type="ECO:0000313" key="13">
    <source>
        <dbReference type="Proteomes" id="UP001596053"/>
    </source>
</evidence>
<reference evidence="13" key="1">
    <citation type="journal article" date="2019" name="Int. J. Syst. Evol. Microbiol.">
        <title>The Global Catalogue of Microorganisms (GCM) 10K type strain sequencing project: providing services to taxonomists for standard genome sequencing and annotation.</title>
        <authorList>
            <consortium name="The Broad Institute Genomics Platform"/>
            <consortium name="The Broad Institute Genome Sequencing Center for Infectious Disease"/>
            <person name="Wu L."/>
            <person name="Ma J."/>
        </authorList>
    </citation>
    <scope>NUCLEOTIDE SEQUENCE [LARGE SCALE GENOMIC DNA]</scope>
    <source>
        <strain evidence="13">NCAIM B.01391</strain>
    </source>
</reference>
<dbReference type="CDD" id="cd10845">
    <property type="entry name" value="DSRM_RNAse_III_family"/>
    <property type="match status" value="1"/>
</dbReference>
<dbReference type="SMART" id="SM00358">
    <property type="entry name" value="DSRM"/>
    <property type="match status" value="1"/>
</dbReference>
<evidence type="ECO:0000256" key="6">
    <source>
        <dbReference type="ARBA" id="ARBA00022801"/>
    </source>
</evidence>
<evidence type="ECO:0000256" key="4">
    <source>
        <dbReference type="ARBA" id="ARBA00022722"/>
    </source>
</evidence>